<dbReference type="Gene3D" id="1.25.40.10">
    <property type="entry name" value="Tetratricopeptide repeat domain"/>
    <property type="match status" value="2"/>
</dbReference>
<comment type="similarity">
    <text evidence="1">Belongs to the PPR family. P subfamily.</text>
</comment>
<keyword evidence="2" id="KW-0677">Repeat</keyword>
<dbReference type="InterPro" id="IPR002885">
    <property type="entry name" value="PPR_rpt"/>
</dbReference>
<evidence type="ECO:0000313" key="4">
    <source>
        <dbReference type="Proteomes" id="UP001341840"/>
    </source>
</evidence>
<reference evidence="3 4" key="1">
    <citation type="journal article" date="2023" name="Plants (Basel)">
        <title>Bridging the Gap: Combining Genomics and Transcriptomics Approaches to Understand Stylosanthes scabra, an Orphan Legume from the Brazilian Caatinga.</title>
        <authorList>
            <person name="Ferreira-Neto J.R.C."/>
            <person name="da Silva M.D."/>
            <person name="Binneck E."/>
            <person name="de Melo N.F."/>
            <person name="da Silva R.H."/>
            <person name="de Melo A.L.T.M."/>
            <person name="Pandolfi V."/>
            <person name="Bustamante F.O."/>
            <person name="Brasileiro-Vidal A.C."/>
            <person name="Benko-Iseppon A.M."/>
        </authorList>
    </citation>
    <scope>NUCLEOTIDE SEQUENCE [LARGE SCALE GENOMIC DNA]</scope>
    <source>
        <tissue evidence="3">Leaves</tissue>
    </source>
</reference>
<name>A0ABU6YCB4_9FABA</name>
<dbReference type="NCBIfam" id="TIGR00756">
    <property type="entry name" value="PPR"/>
    <property type="match status" value="2"/>
</dbReference>
<gene>
    <name evidence="3" type="ORF">PIB30_030894</name>
</gene>
<dbReference type="SUPFAM" id="SSF48452">
    <property type="entry name" value="TPR-like"/>
    <property type="match status" value="1"/>
</dbReference>
<sequence length="512" mass="60015">MNMFVKKWNLLSTRCWMVQRTVVHYSHQAPRDILLHRILRPAQPNITMNTILNQWLQDGGRVKHSCLRYLIRRLMILHRSNHALQVVPTSLEDLDHFMSTTLELTFISHPKNIISLEFASEVSKWMSNEYKRNLKSEDICIHLNLISKVHGLDPAEKYFNSISDSVKDFKVYSALLDCYLQHNSMEKVEAILQKLKEQAGFYHESDRTRDRFLVFRSNRPVRFDFQNTVKEYDRVKAMDWETYGVLLKHYAQVSDYEKLYSLMREIIDEGLYCSVLTNIRLHSCVTIKDIDWLESLLLMMESDPKASIDWITYILAAKSYIQAGQHEKAFEMLEKSEHEIEAESAYKSLLTESYIQAGQHKTTFEIMLWNSDKNKAQRKNSAFKSLLTACASIGKRDNVYRIWDMWKRLDIPYNTSYIYMVNALARLNDVDGTERIFKECESEANVFRILNVMVITYCKNGLVEKAEAFLERLSKSGNEVKASIWDRLAYGYYKINDMDNAIRTMNKVILAG</sequence>
<dbReference type="PANTHER" id="PTHR45717">
    <property type="entry name" value="OS12G0527900 PROTEIN"/>
    <property type="match status" value="1"/>
</dbReference>
<keyword evidence="4" id="KW-1185">Reference proteome</keyword>
<evidence type="ECO:0000256" key="2">
    <source>
        <dbReference type="ARBA" id="ARBA00022737"/>
    </source>
</evidence>
<evidence type="ECO:0008006" key="5">
    <source>
        <dbReference type="Google" id="ProtNLM"/>
    </source>
</evidence>
<evidence type="ECO:0000256" key="1">
    <source>
        <dbReference type="ARBA" id="ARBA00007626"/>
    </source>
</evidence>
<protein>
    <recommendedName>
        <fullName evidence="5">Pentatricopeptide repeat-containing protein</fullName>
    </recommendedName>
</protein>
<comment type="caution">
    <text evidence="3">The sequence shown here is derived from an EMBL/GenBank/DDBJ whole genome shotgun (WGS) entry which is preliminary data.</text>
</comment>
<evidence type="ECO:0000313" key="3">
    <source>
        <dbReference type="EMBL" id="MED6206893.1"/>
    </source>
</evidence>
<dbReference type="Proteomes" id="UP001341840">
    <property type="component" value="Unassembled WGS sequence"/>
</dbReference>
<proteinExistence type="inferred from homology"/>
<dbReference type="EMBL" id="JASCZI010241786">
    <property type="protein sequence ID" value="MED6206893.1"/>
    <property type="molecule type" value="Genomic_DNA"/>
</dbReference>
<dbReference type="Pfam" id="PF01535">
    <property type="entry name" value="PPR"/>
    <property type="match status" value="3"/>
</dbReference>
<dbReference type="PANTHER" id="PTHR45717:SF10">
    <property type="entry name" value="OS10G0501000 PROTEIN"/>
    <property type="match status" value="1"/>
</dbReference>
<dbReference type="InterPro" id="IPR011990">
    <property type="entry name" value="TPR-like_helical_dom_sf"/>
</dbReference>
<organism evidence="3 4">
    <name type="scientific">Stylosanthes scabra</name>
    <dbReference type="NCBI Taxonomy" id="79078"/>
    <lineage>
        <taxon>Eukaryota</taxon>
        <taxon>Viridiplantae</taxon>
        <taxon>Streptophyta</taxon>
        <taxon>Embryophyta</taxon>
        <taxon>Tracheophyta</taxon>
        <taxon>Spermatophyta</taxon>
        <taxon>Magnoliopsida</taxon>
        <taxon>eudicotyledons</taxon>
        <taxon>Gunneridae</taxon>
        <taxon>Pentapetalae</taxon>
        <taxon>rosids</taxon>
        <taxon>fabids</taxon>
        <taxon>Fabales</taxon>
        <taxon>Fabaceae</taxon>
        <taxon>Papilionoideae</taxon>
        <taxon>50 kb inversion clade</taxon>
        <taxon>dalbergioids sensu lato</taxon>
        <taxon>Dalbergieae</taxon>
        <taxon>Pterocarpus clade</taxon>
        <taxon>Stylosanthes</taxon>
    </lineage>
</organism>
<accession>A0ABU6YCB4</accession>